<dbReference type="Pfam" id="PF00158">
    <property type="entry name" value="Sigma54_activat"/>
    <property type="match status" value="1"/>
</dbReference>
<feature type="domain" description="Sigma-54 factor interaction" evidence="7">
    <location>
        <begin position="566"/>
        <end position="795"/>
    </location>
</feature>
<dbReference type="Gene3D" id="3.40.50.300">
    <property type="entry name" value="P-loop containing nucleotide triphosphate hydrolases"/>
    <property type="match status" value="1"/>
</dbReference>
<dbReference type="InterPro" id="IPR003018">
    <property type="entry name" value="GAF"/>
</dbReference>
<dbReference type="PROSITE" id="PS50045">
    <property type="entry name" value="SIGMA54_INTERACT_4"/>
    <property type="match status" value="1"/>
</dbReference>
<dbReference type="SMART" id="SM00382">
    <property type="entry name" value="AAA"/>
    <property type="match status" value="1"/>
</dbReference>
<dbReference type="InterPro" id="IPR019734">
    <property type="entry name" value="TPR_rpt"/>
</dbReference>
<dbReference type="SMART" id="SM00065">
    <property type="entry name" value="GAF"/>
    <property type="match status" value="1"/>
</dbReference>
<keyword evidence="2" id="KW-0067">ATP-binding</keyword>
<dbReference type="InterPro" id="IPR029016">
    <property type="entry name" value="GAF-like_dom_sf"/>
</dbReference>
<dbReference type="SUPFAM" id="SSF55781">
    <property type="entry name" value="GAF domain-like"/>
    <property type="match status" value="1"/>
</dbReference>
<evidence type="ECO:0000256" key="6">
    <source>
        <dbReference type="SAM" id="MobiDB-lite"/>
    </source>
</evidence>
<keyword evidence="5" id="KW-0804">Transcription</keyword>
<proteinExistence type="predicted"/>
<dbReference type="Pfam" id="PF01590">
    <property type="entry name" value="GAF"/>
    <property type="match status" value="1"/>
</dbReference>
<gene>
    <name evidence="8" type="ORF">E3J38_02460</name>
</gene>
<evidence type="ECO:0000259" key="7">
    <source>
        <dbReference type="PROSITE" id="PS50045"/>
    </source>
</evidence>
<dbReference type="Proteomes" id="UP000315534">
    <property type="component" value="Unassembled WGS sequence"/>
</dbReference>
<dbReference type="SUPFAM" id="SSF46689">
    <property type="entry name" value="Homeodomain-like"/>
    <property type="match status" value="1"/>
</dbReference>
<dbReference type="InterPro" id="IPR009057">
    <property type="entry name" value="Homeodomain-like_sf"/>
</dbReference>
<dbReference type="SMART" id="SM00028">
    <property type="entry name" value="TPR"/>
    <property type="match status" value="6"/>
</dbReference>
<dbReference type="Pfam" id="PF02954">
    <property type="entry name" value="HTH_8"/>
    <property type="match status" value="1"/>
</dbReference>
<dbReference type="AlphaFoldDB" id="A0A523XSE7"/>
<keyword evidence="4" id="KW-0238">DNA-binding</keyword>
<dbReference type="EMBL" id="SOIP01000152">
    <property type="protein sequence ID" value="TET82233.1"/>
    <property type="molecule type" value="Genomic_DNA"/>
</dbReference>
<reference evidence="8 9" key="1">
    <citation type="submission" date="2019-03" db="EMBL/GenBank/DDBJ databases">
        <title>Metabolic potential of uncultured bacteria and archaea associated with petroleum seepage in deep-sea sediments.</title>
        <authorList>
            <person name="Dong X."/>
            <person name="Hubert C."/>
        </authorList>
    </citation>
    <scope>NUCLEOTIDE SEQUENCE [LARGE SCALE GENOMIC DNA]</scope>
    <source>
        <strain evidence="8">E29_bin36</strain>
    </source>
</reference>
<dbReference type="InterPro" id="IPR003593">
    <property type="entry name" value="AAA+_ATPase"/>
</dbReference>
<evidence type="ECO:0000313" key="9">
    <source>
        <dbReference type="Proteomes" id="UP000315534"/>
    </source>
</evidence>
<sequence length="903" mass="99802">MLPSRVYTILGTIELKLGRVSQARQLSLEAVSAARLCGNEETVSAGLYLLASSEMESGQFAQAASHFNEALTLDRRINYLSGQGSCLANLALVGQKLGKLQEAVEHQEEALEIFLKVRQEDYAAATQNNLGHLYDAAGMWKRALKHYEGALSRYKKLQYKRWIAVCNYNLGHLKIRMGQTKHGVLNAEEALELSQSEDDWQVSIEVHEALSIALMNQGKLKEALENTTKAEDMAKEKGLSPARPLLQLSEIYLMMDDPGSAKQAYKSIPSLPQAEPRINGRALRLEAQLFPEKAEKSISESVSIFQKLDHRFELAETLLVQADLYAEGNLAPVEGRPIHAAILAAQEALDIFRSLGATPYITNATTQIAEYKKRAREASDTENVYLRTIFAVNKMVEMLAEERNMLDEVLDRVIDILGAQRGMLLLLDEEGNLLPAAGRNIDKQSERDIAHISKTVVRSVAASGRPEMSANALVDPRYMGLPSITLHSIKSLMCVPLICKGEPIGALYVDHTEARNLFTPYDDDFLITVGNLLAAAIDKSRYIKGLETQNVELKKLIQESFSIKNIIGASPRMLEVIRLVGKFAPLNQNVLITAERGTGKSLLAKALHFESPRRNGSFVEVDFSLIPPQLIEDALFGHIRGAFTGAYGDSQGLIEAANHGTVFLDNVDSIPLDIQAKLVRPMEAGEIRKLGSTKAKSVDFRVVSATSEPLEQLVKKGQFRMDLYLALKVLEISLPPLRERRIDIYLLASHFLQKFAAKAGKSVSGFSREALDALASYSWPGNVTELEKCIERAVALCTGEVVSATEIALETLKASKASAILESSRDFAELFELTSTMVQCRGNVTHTARMLGLSRRQVQRLLRKHSLVPKQFKTDFGKKTTHIRGTSPRSRLDKAKQGKNLTG</sequence>
<dbReference type="Gene3D" id="1.25.40.10">
    <property type="entry name" value="Tetratricopeptide repeat domain"/>
    <property type="match status" value="1"/>
</dbReference>
<dbReference type="InterPro" id="IPR002197">
    <property type="entry name" value="HTH_Fis"/>
</dbReference>
<dbReference type="InterPro" id="IPR011990">
    <property type="entry name" value="TPR-like_helical_dom_sf"/>
</dbReference>
<dbReference type="GO" id="GO:0043565">
    <property type="term" value="F:sequence-specific DNA binding"/>
    <property type="evidence" value="ECO:0007669"/>
    <property type="project" value="InterPro"/>
</dbReference>
<accession>A0A523XSE7</accession>
<dbReference type="PANTHER" id="PTHR32071">
    <property type="entry name" value="TRANSCRIPTIONAL REGULATORY PROTEIN"/>
    <property type="match status" value="1"/>
</dbReference>
<evidence type="ECO:0000256" key="5">
    <source>
        <dbReference type="ARBA" id="ARBA00023163"/>
    </source>
</evidence>
<name>A0A523XSE7_UNCT6</name>
<evidence type="ECO:0000256" key="3">
    <source>
        <dbReference type="ARBA" id="ARBA00023015"/>
    </source>
</evidence>
<protein>
    <submittedName>
        <fullName evidence="8">Tetratricopeptide repeat protein</fullName>
    </submittedName>
</protein>
<dbReference type="InterPro" id="IPR027417">
    <property type="entry name" value="P-loop_NTPase"/>
</dbReference>
<dbReference type="Gene3D" id="1.10.8.60">
    <property type="match status" value="1"/>
</dbReference>
<keyword evidence="1" id="KW-0547">Nucleotide-binding</keyword>
<comment type="caution">
    <text evidence="8">The sequence shown here is derived from an EMBL/GenBank/DDBJ whole genome shotgun (WGS) entry which is preliminary data.</text>
</comment>
<feature type="region of interest" description="Disordered" evidence="6">
    <location>
        <begin position="878"/>
        <end position="903"/>
    </location>
</feature>
<evidence type="ECO:0000256" key="1">
    <source>
        <dbReference type="ARBA" id="ARBA00022741"/>
    </source>
</evidence>
<dbReference type="Gene3D" id="3.30.450.40">
    <property type="match status" value="1"/>
</dbReference>
<dbReference type="FunFam" id="3.40.50.300:FF:000006">
    <property type="entry name" value="DNA-binding transcriptional regulator NtrC"/>
    <property type="match status" value="1"/>
</dbReference>
<keyword evidence="3" id="KW-0805">Transcription regulation</keyword>
<dbReference type="InterPro" id="IPR058031">
    <property type="entry name" value="AAA_lid_NorR"/>
</dbReference>
<dbReference type="Pfam" id="PF13424">
    <property type="entry name" value="TPR_12"/>
    <property type="match status" value="1"/>
</dbReference>
<evidence type="ECO:0000256" key="2">
    <source>
        <dbReference type="ARBA" id="ARBA00022840"/>
    </source>
</evidence>
<dbReference type="CDD" id="cd00009">
    <property type="entry name" value="AAA"/>
    <property type="match status" value="1"/>
</dbReference>
<dbReference type="SUPFAM" id="SSF48452">
    <property type="entry name" value="TPR-like"/>
    <property type="match status" value="2"/>
</dbReference>
<dbReference type="Gene3D" id="1.10.10.60">
    <property type="entry name" value="Homeodomain-like"/>
    <property type="match status" value="1"/>
</dbReference>
<dbReference type="Pfam" id="PF25601">
    <property type="entry name" value="AAA_lid_14"/>
    <property type="match status" value="1"/>
</dbReference>
<dbReference type="GO" id="GO:0006355">
    <property type="term" value="P:regulation of DNA-templated transcription"/>
    <property type="evidence" value="ECO:0007669"/>
    <property type="project" value="InterPro"/>
</dbReference>
<organism evidence="8 9">
    <name type="scientific">candidate division TA06 bacterium</name>
    <dbReference type="NCBI Taxonomy" id="2250710"/>
    <lineage>
        <taxon>Bacteria</taxon>
        <taxon>Bacteria division TA06</taxon>
    </lineage>
</organism>
<dbReference type="SUPFAM" id="SSF52540">
    <property type="entry name" value="P-loop containing nucleoside triphosphate hydrolases"/>
    <property type="match status" value="1"/>
</dbReference>
<dbReference type="GO" id="GO:0005524">
    <property type="term" value="F:ATP binding"/>
    <property type="evidence" value="ECO:0007669"/>
    <property type="project" value="UniProtKB-KW"/>
</dbReference>
<dbReference type="InterPro" id="IPR002078">
    <property type="entry name" value="Sigma_54_int"/>
</dbReference>
<evidence type="ECO:0000256" key="4">
    <source>
        <dbReference type="ARBA" id="ARBA00023125"/>
    </source>
</evidence>
<evidence type="ECO:0000313" key="8">
    <source>
        <dbReference type="EMBL" id="TET82233.1"/>
    </source>
</evidence>